<evidence type="ECO:0000256" key="4">
    <source>
        <dbReference type="ARBA" id="ARBA00022741"/>
    </source>
</evidence>
<protein>
    <recommendedName>
        <fullName evidence="1">tRNA(Ile)-lysidine synthetase</fullName>
        <ecNumber evidence="1">6.3.4.19</ecNumber>
    </recommendedName>
</protein>
<dbReference type="PANTHER" id="PTHR43033">
    <property type="entry name" value="TRNA(ILE)-LYSIDINE SYNTHASE-RELATED"/>
    <property type="match status" value="1"/>
</dbReference>
<sequence>IAVSGGVDSMALCYLLNRYTRERNVGLTAFTIDHGLRPESSEEARLVGEELKIMGVSHVISRLTWPLSSSALSTDPSLPPTSSTLETHARINRYSLLASLLAAHRISILFLGHHLNDQIETSIMRLARGSGIDGLAAMNMMARIPVVKSIEAIGIRVCRPFIGVEKVRLKHTCISAKVKWFEDPTNSSHKHKRNAVRSALKLFNDSCQDGNEDYKPLSTEKLAEFLFHMRTHKDAIDLQVAKILSSDCTHFDSQTGMVLLCIPESSASLKSHWFMEGYIAKRVLGNIIKWVRCSDHGPRLKDVEKIYGEIKRSVFNGTNIEFEKRREEKDSRKNDDIINNCISVHSTHAPLHLPTVHGVTTTLFKAGQFPLHPHYPSTTQTQTILLSRQRPTTRSLLFTPVALQPLHTNLYDDRFFISLLSSYKTDLFVGAFRTEDEKQIKQWGEQEWRKAKRKTRGVMCVPLIYGRVRKERSRNDANWLDNKALYAHQEHESSFSHDANVHQKDYCYSYQVLAVPSLGIGVDQEVKQKIKIWYRGDILVDLECGRK</sequence>
<keyword evidence="2" id="KW-0436">Ligase</keyword>
<reference evidence="8" key="1">
    <citation type="submission" date="2021-06" db="EMBL/GenBank/DDBJ databases">
        <authorList>
            <person name="Kallberg Y."/>
            <person name="Tangrot J."/>
            <person name="Rosling A."/>
        </authorList>
    </citation>
    <scope>NUCLEOTIDE SEQUENCE</scope>
    <source>
        <strain evidence="8">IA702</strain>
    </source>
</reference>
<evidence type="ECO:0000256" key="3">
    <source>
        <dbReference type="ARBA" id="ARBA00022694"/>
    </source>
</evidence>
<keyword evidence="3" id="KW-0819">tRNA processing</keyword>
<dbReference type="NCBIfam" id="TIGR02432">
    <property type="entry name" value="lysidine_TilS_N"/>
    <property type="match status" value="1"/>
</dbReference>
<organism evidence="8 9">
    <name type="scientific">Paraglomus occultum</name>
    <dbReference type="NCBI Taxonomy" id="144539"/>
    <lineage>
        <taxon>Eukaryota</taxon>
        <taxon>Fungi</taxon>
        <taxon>Fungi incertae sedis</taxon>
        <taxon>Mucoromycota</taxon>
        <taxon>Glomeromycotina</taxon>
        <taxon>Glomeromycetes</taxon>
        <taxon>Paraglomerales</taxon>
        <taxon>Paraglomeraceae</taxon>
        <taxon>Paraglomus</taxon>
    </lineage>
</organism>
<dbReference type="InterPro" id="IPR012094">
    <property type="entry name" value="tRNA_Ile_lys_synt"/>
</dbReference>
<keyword evidence="4" id="KW-0547">Nucleotide-binding</keyword>
<evidence type="ECO:0000259" key="7">
    <source>
        <dbReference type="Pfam" id="PF01171"/>
    </source>
</evidence>
<keyword evidence="9" id="KW-1185">Reference proteome</keyword>
<dbReference type="GO" id="GO:0005524">
    <property type="term" value="F:ATP binding"/>
    <property type="evidence" value="ECO:0007669"/>
    <property type="project" value="UniProtKB-KW"/>
</dbReference>
<dbReference type="OrthoDB" id="434144at2759"/>
<dbReference type="HAMAP" id="MF_01161">
    <property type="entry name" value="tRNA_Ile_lys_synt"/>
    <property type="match status" value="1"/>
</dbReference>
<dbReference type="InterPro" id="IPR011063">
    <property type="entry name" value="TilS/TtcA_N"/>
</dbReference>
<comment type="catalytic activity">
    <reaction evidence="6">
        <text>cytidine(34) in tRNA(Ile2) + L-lysine + ATP = lysidine(34) in tRNA(Ile2) + AMP + diphosphate + H(+)</text>
        <dbReference type="Rhea" id="RHEA:43744"/>
        <dbReference type="Rhea" id="RHEA-COMP:10625"/>
        <dbReference type="Rhea" id="RHEA-COMP:10670"/>
        <dbReference type="ChEBI" id="CHEBI:15378"/>
        <dbReference type="ChEBI" id="CHEBI:30616"/>
        <dbReference type="ChEBI" id="CHEBI:32551"/>
        <dbReference type="ChEBI" id="CHEBI:33019"/>
        <dbReference type="ChEBI" id="CHEBI:82748"/>
        <dbReference type="ChEBI" id="CHEBI:83665"/>
        <dbReference type="ChEBI" id="CHEBI:456215"/>
        <dbReference type="EC" id="6.3.4.19"/>
    </reaction>
</comment>
<dbReference type="InterPro" id="IPR014729">
    <property type="entry name" value="Rossmann-like_a/b/a_fold"/>
</dbReference>
<dbReference type="EC" id="6.3.4.19" evidence="1"/>
<evidence type="ECO:0000256" key="6">
    <source>
        <dbReference type="ARBA" id="ARBA00048539"/>
    </source>
</evidence>
<evidence type="ECO:0000313" key="9">
    <source>
        <dbReference type="Proteomes" id="UP000789572"/>
    </source>
</evidence>
<dbReference type="InterPro" id="IPR012795">
    <property type="entry name" value="tRNA_Ile_lys_synt_N"/>
</dbReference>
<dbReference type="GO" id="GO:0008033">
    <property type="term" value="P:tRNA processing"/>
    <property type="evidence" value="ECO:0007669"/>
    <property type="project" value="UniProtKB-KW"/>
</dbReference>
<name>A0A9N9BRV0_9GLOM</name>
<gene>
    <name evidence="8" type="ORF">POCULU_LOCUS6196</name>
</gene>
<comment type="caution">
    <text evidence="8">The sequence shown here is derived from an EMBL/GenBank/DDBJ whole genome shotgun (WGS) entry which is preliminary data.</text>
</comment>
<dbReference type="Gene3D" id="3.40.50.620">
    <property type="entry name" value="HUPs"/>
    <property type="match status" value="1"/>
</dbReference>
<evidence type="ECO:0000256" key="1">
    <source>
        <dbReference type="ARBA" id="ARBA00013267"/>
    </source>
</evidence>
<dbReference type="AlphaFoldDB" id="A0A9N9BRV0"/>
<dbReference type="CDD" id="cd01992">
    <property type="entry name" value="TilS_N"/>
    <property type="match status" value="1"/>
</dbReference>
<dbReference type="PANTHER" id="PTHR43033:SF1">
    <property type="entry name" value="TRNA(ILE)-LYSIDINE SYNTHASE-RELATED"/>
    <property type="match status" value="1"/>
</dbReference>
<dbReference type="GO" id="GO:0032267">
    <property type="term" value="F:tRNA(Ile)-lysidine synthase activity"/>
    <property type="evidence" value="ECO:0007669"/>
    <property type="project" value="UniProtKB-EC"/>
</dbReference>
<proteinExistence type="inferred from homology"/>
<feature type="domain" description="tRNA(Ile)-lysidine/2-thiocytidine synthase N-terminal" evidence="7">
    <location>
        <begin position="1"/>
        <end position="198"/>
    </location>
</feature>
<accession>A0A9N9BRV0</accession>
<evidence type="ECO:0000313" key="8">
    <source>
        <dbReference type="EMBL" id="CAG8575118.1"/>
    </source>
</evidence>
<dbReference type="EMBL" id="CAJVPJ010001092">
    <property type="protein sequence ID" value="CAG8575118.1"/>
    <property type="molecule type" value="Genomic_DNA"/>
</dbReference>
<evidence type="ECO:0000256" key="5">
    <source>
        <dbReference type="ARBA" id="ARBA00022840"/>
    </source>
</evidence>
<dbReference type="SUPFAM" id="SSF52402">
    <property type="entry name" value="Adenine nucleotide alpha hydrolases-like"/>
    <property type="match status" value="1"/>
</dbReference>
<keyword evidence="5" id="KW-0067">ATP-binding</keyword>
<feature type="non-terminal residue" evidence="8">
    <location>
        <position position="547"/>
    </location>
</feature>
<dbReference type="Proteomes" id="UP000789572">
    <property type="component" value="Unassembled WGS sequence"/>
</dbReference>
<dbReference type="Pfam" id="PF01171">
    <property type="entry name" value="ATP_bind_3"/>
    <property type="match status" value="1"/>
</dbReference>
<evidence type="ECO:0000256" key="2">
    <source>
        <dbReference type="ARBA" id="ARBA00022598"/>
    </source>
</evidence>